<evidence type="ECO:0000256" key="2">
    <source>
        <dbReference type="ARBA" id="ARBA00022475"/>
    </source>
</evidence>
<evidence type="ECO:0000313" key="8">
    <source>
        <dbReference type="EMBL" id="MFD1735948.1"/>
    </source>
</evidence>
<name>A0ABW4LLM9_9BACI</name>
<keyword evidence="3 6" id="KW-0812">Transmembrane</keyword>
<proteinExistence type="inferred from homology"/>
<keyword evidence="9" id="KW-1185">Reference proteome</keyword>
<dbReference type="InterPro" id="IPR032816">
    <property type="entry name" value="VTT_dom"/>
</dbReference>
<keyword evidence="2 6" id="KW-1003">Cell membrane</keyword>
<evidence type="ECO:0000256" key="5">
    <source>
        <dbReference type="ARBA" id="ARBA00023136"/>
    </source>
</evidence>
<feature type="domain" description="VTT" evidence="7">
    <location>
        <begin position="35"/>
        <end position="149"/>
    </location>
</feature>
<comment type="subcellular location">
    <subcellularLocation>
        <location evidence="1 6">Cell membrane</location>
        <topology evidence="1 6">Multi-pass membrane protein</topology>
    </subcellularLocation>
</comment>
<comment type="caution">
    <text evidence="8">The sequence shown here is derived from an EMBL/GenBank/DDBJ whole genome shotgun (WGS) entry which is preliminary data.</text>
</comment>
<evidence type="ECO:0000256" key="6">
    <source>
        <dbReference type="RuleBase" id="RU366058"/>
    </source>
</evidence>
<dbReference type="EMBL" id="JBHUEM010000004">
    <property type="protein sequence ID" value="MFD1735948.1"/>
    <property type="molecule type" value="Genomic_DNA"/>
</dbReference>
<evidence type="ECO:0000259" key="7">
    <source>
        <dbReference type="Pfam" id="PF09335"/>
    </source>
</evidence>
<protein>
    <recommendedName>
        <fullName evidence="6">TVP38/TMEM64 family membrane protein</fullName>
    </recommendedName>
</protein>
<dbReference type="PANTHER" id="PTHR12677">
    <property type="entry name" value="GOLGI APPARATUS MEMBRANE PROTEIN TVP38-RELATED"/>
    <property type="match status" value="1"/>
</dbReference>
<accession>A0ABW4LLM9</accession>
<feature type="transmembrane region" description="Helical" evidence="6">
    <location>
        <begin position="6"/>
        <end position="26"/>
    </location>
</feature>
<evidence type="ECO:0000313" key="9">
    <source>
        <dbReference type="Proteomes" id="UP001597214"/>
    </source>
</evidence>
<feature type="transmembrane region" description="Helical" evidence="6">
    <location>
        <begin position="33"/>
        <end position="52"/>
    </location>
</feature>
<dbReference type="Pfam" id="PF09335">
    <property type="entry name" value="VTT_dom"/>
    <property type="match status" value="1"/>
</dbReference>
<feature type="transmembrane region" description="Helical" evidence="6">
    <location>
        <begin position="154"/>
        <end position="173"/>
    </location>
</feature>
<reference evidence="9" key="1">
    <citation type="journal article" date="2019" name="Int. J. Syst. Evol. Microbiol.">
        <title>The Global Catalogue of Microorganisms (GCM) 10K type strain sequencing project: providing services to taxonomists for standard genome sequencing and annotation.</title>
        <authorList>
            <consortium name="The Broad Institute Genomics Platform"/>
            <consortium name="The Broad Institute Genome Sequencing Center for Infectious Disease"/>
            <person name="Wu L."/>
            <person name="Ma J."/>
        </authorList>
    </citation>
    <scope>NUCLEOTIDE SEQUENCE [LARGE SCALE GENOMIC DNA]</scope>
    <source>
        <strain evidence="9">CCUG 49339</strain>
    </source>
</reference>
<comment type="similarity">
    <text evidence="6">Belongs to the TVP38/TMEM64 family.</text>
</comment>
<feature type="transmembrane region" description="Helical" evidence="6">
    <location>
        <begin position="58"/>
        <end position="75"/>
    </location>
</feature>
<sequence length="193" mass="22039">MNQTMTMLFAFLEGSGMWAPVIFLLFHSIRQFLFIPVALLCVVGGILFGALLGTLYSVVGLTISCIVFYFLYQGMPKTFAKVHRMKERWIGDRINLTIGQITILRCIPFMQYQLLSLILLERKKNLFSFTKQSIITNTPTAILYTLFGQSISHLSPSVIVIILLCFTALFYLLRERVTTVKWTSFFAKTNSPQ</sequence>
<evidence type="ECO:0000256" key="3">
    <source>
        <dbReference type="ARBA" id="ARBA00022692"/>
    </source>
</evidence>
<gene>
    <name evidence="8" type="ORF">ACFSCX_05155</name>
</gene>
<dbReference type="Proteomes" id="UP001597214">
    <property type="component" value="Unassembled WGS sequence"/>
</dbReference>
<evidence type="ECO:0000256" key="1">
    <source>
        <dbReference type="ARBA" id="ARBA00004651"/>
    </source>
</evidence>
<feature type="transmembrane region" description="Helical" evidence="6">
    <location>
        <begin position="96"/>
        <end position="120"/>
    </location>
</feature>
<keyword evidence="4 6" id="KW-1133">Transmembrane helix</keyword>
<organism evidence="8 9">
    <name type="scientific">Bacillus salitolerans</name>
    <dbReference type="NCBI Taxonomy" id="1437434"/>
    <lineage>
        <taxon>Bacteria</taxon>
        <taxon>Bacillati</taxon>
        <taxon>Bacillota</taxon>
        <taxon>Bacilli</taxon>
        <taxon>Bacillales</taxon>
        <taxon>Bacillaceae</taxon>
        <taxon>Bacillus</taxon>
    </lineage>
</organism>
<evidence type="ECO:0000256" key="4">
    <source>
        <dbReference type="ARBA" id="ARBA00022989"/>
    </source>
</evidence>
<dbReference type="PANTHER" id="PTHR12677:SF59">
    <property type="entry name" value="GOLGI APPARATUS MEMBRANE PROTEIN TVP38-RELATED"/>
    <property type="match status" value="1"/>
</dbReference>
<keyword evidence="5 6" id="KW-0472">Membrane</keyword>
<dbReference type="InterPro" id="IPR015414">
    <property type="entry name" value="TMEM64"/>
</dbReference>
<dbReference type="RefSeq" id="WP_377927086.1">
    <property type="nucleotide sequence ID" value="NZ_JBHUEM010000004.1"/>
</dbReference>